<gene>
    <name evidence="1" type="ORF">OJKMNAAM_00013</name>
</gene>
<proteinExistence type="predicted"/>
<dbReference type="AlphaFoldDB" id="A0A7G9ZCV7"/>
<reference evidence="1" key="1">
    <citation type="submission" date="2020-06" db="EMBL/GenBank/DDBJ databases">
        <title>Unique genomic features of the anaerobic methanotrophic archaea.</title>
        <authorList>
            <person name="Chadwick G.L."/>
            <person name="Skennerton C.T."/>
            <person name="Laso-Perez R."/>
            <person name="Leu A.O."/>
            <person name="Speth D.R."/>
            <person name="Yu H."/>
            <person name="Morgan-Lang C."/>
            <person name="Hatzenpichler R."/>
            <person name="Goudeau D."/>
            <person name="Malmstrom R."/>
            <person name="Brazelton W.J."/>
            <person name="Woyke T."/>
            <person name="Hallam S.J."/>
            <person name="Tyson G.W."/>
            <person name="Wegener G."/>
            <person name="Boetius A."/>
            <person name="Orphan V."/>
        </authorList>
    </citation>
    <scope>NUCLEOTIDE SEQUENCE</scope>
</reference>
<dbReference type="EMBL" id="MT631713">
    <property type="protein sequence ID" value="QNO58091.1"/>
    <property type="molecule type" value="Genomic_DNA"/>
</dbReference>
<name>A0A7G9ZCV7_9EURY</name>
<sequence length="325" mass="37594">MKKNLQARVFISCGQQKGTDEVEIAHRIAERLQKIGFDPYIAVEQQSLEGLKESIFQRLRESEYFIFIDFKREKVDVPGNEVVHRGSLFSHQELAIAAFLNIEDLLAFQEEAVKKDDGILKFIQANSIPFTPQDGHLLPDVVVGKVIERGWKSDWRNELILVRGDKDYEDVFHVPTKKMSRFYHIKVQNLHKERTAYHCVAYLESVKYLTGERKTFEVVELKWKGVIHSYATIPPSSFPSPFRYLDGFFVFHDSPNIAYIGINPFNIDFSAYRDRFKLEGSGDFRLTYVVYSENFSPAKATFELQLGNCLDDIKIHTIHDEGDVT</sequence>
<protein>
    <submittedName>
        <fullName evidence="1">Uncharacterized protein</fullName>
    </submittedName>
</protein>
<accession>A0A7G9ZCV7</accession>
<evidence type="ECO:0000313" key="1">
    <source>
        <dbReference type="EMBL" id="QNO58091.1"/>
    </source>
</evidence>
<organism evidence="1">
    <name type="scientific">Candidatus Methanophaga sp. ANME-1 ERB7</name>
    <dbReference type="NCBI Taxonomy" id="2759913"/>
    <lineage>
        <taxon>Archaea</taxon>
        <taxon>Methanobacteriati</taxon>
        <taxon>Methanobacteriota</taxon>
        <taxon>Stenosarchaea group</taxon>
        <taxon>Methanomicrobia</taxon>
        <taxon>Candidatus Methanophagales</taxon>
        <taxon>Candidatus Methanophagaceae</taxon>
        <taxon>Candidatus Methanophaga</taxon>
    </lineage>
</organism>